<reference evidence="2" key="1">
    <citation type="submission" date="2021-04" db="EMBL/GenBank/DDBJ databases">
        <title>A novel Synergistetes isolate from a pyrite-forming mixed culture.</title>
        <authorList>
            <person name="Bunk B."/>
            <person name="Sproer C."/>
            <person name="Spring S."/>
            <person name="Pester M."/>
        </authorList>
    </citation>
    <scope>NUCLEOTIDE SEQUENCE [LARGE SCALE GENOMIC DNA]</scope>
    <source>
        <strain evidence="2">J.5.4.2-T.3.5.2</strain>
    </source>
</reference>
<dbReference type="AlphaFoldDB" id="A0A9Q7AN06"/>
<protein>
    <recommendedName>
        <fullName evidence="3">GAF domain-containing protein</fullName>
    </recommendedName>
</protein>
<dbReference type="RefSeq" id="WP_274373551.1">
    <property type="nucleotide sequence ID" value="NZ_CP072943.1"/>
</dbReference>
<evidence type="ECO:0000313" key="2">
    <source>
        <dbReference type="Proteomes" id="UP000671879"/>
    </source>
</evidence>
<proteinExistence type="predicted"/>
<evidence type="ECO:0000313" key="1">
    <source>
        <dbReference type="EMBL" id="QTX32323.1"/>
    </source>
</evidence>
<keyword evidence="2" id="KW-1185">Reference proteome</keyword>
<sequence length="683" mass="74620">MDLHRLCHQTSFILGGGVLSLISQALAERGVVASVFQPHSRNDLYLSDVIGDMEPLPAVADGLVRVRERSSSRAGVVVLALDEGERSLFSGVGSHVVLLGEGPDVVVLLEEAPDGELTDLFHSADSLVRLWRRHLSVDETERHLAGLAYMLYALKSALPSLFEPFPVDFLATFLLDVMRECFCPEKLTLLKDEAGGLRRLGGDEGPLPLRQGLFAACHLSSVPVVVDEEHRSALGGGNFALLRDAYSAVLPLFSGDRRFFYLLKWSSPASSGLFHALELLGGIASRAMALNALQEERESQIGRLSEREFALRGLHGALLSLIDEEEEMSLLERILDAFGEMTQSRRTLLVLYDEISQAYRLRGERREGTVLFTDRPLLASERPLPAASLPLSSPVACAGSLASVLETSDLLFSPLEEEMERLFFLVDGERLLGYVAVGVAVTGSPYGEEESLETLASASAMALRRCRLLDEVRRQRDRLTDQVRTRTFLRELAGEIQQIRSLASLETALCQSLSVVLDVETLRLFGPSDLEAIPEEVLGGGESVLIGCDHWFPLRAGGQLKGALCLRGRRSLDAEGLELLSLVATFVAPRLDGVEEGDGGTVVDLEDPLHRLLAESVAEAEADGLEPSVVEGPAPLSEEQRRSCCRAFLFRDRSFVVLPFPWEGELEAIFPVEEGWRPTGGGS</sequence>
<gene>
    <name evidence="1" type="ORF">KAR29_13655</name>
</gene>
<dbReference type="KEGG" id="aram:KAR29_13655"/>
<accession>A0A9Q7AN06</accession>
<name>A0A9Q7AN06_9BACT</name>
<organism evidence="1 2">
    <name type="scientific">Aminithiophilus ramosus</name>
    <dbReference type="NCBI Taxonomy" id="3029084"/>
    <lineage>
        <taxon>Bacteria</taxon>
        <taxon>Thermotogati</taxon>
        <taxon>Synergistota</taxon>
        <taxon>Synergistia</taxon>
        <taxon>Synergistales</taxon>
        <taxon>Aminithiophilaceae</taxon>
        <taxon>Aminithiophilus</taxon>
    </lineage>
</organism>
<evidence type="ECO:0008006" key="3">
    <source>
        <dbReference type="Google" id="ProtNLM"/>
    </source>
</evidence>
<dbReference type="Proteomes" id="UP000671879">
    <property type="component" value="Chromosome"/>
</dbReference>
<dbReference type="EMBL" id="CP072943">
    <property type="protein sequence ID" value="QTX32323.1"/>
    <property type="molecule type" value="Genomic_DNA"/>
</dbReference>